<dbReference type="Proteomes" id="UP001437256">
    <property type="component" value="Unassembled WGS sequence"/>
</dbReference>
<gene>
    <name evidence="2" type="ORF">AAF712_011159</name>
</gene>
<evidence type="ECO:0000313" key="3">
    <source>
        <dbReference type="Proteomes" id="UP001437256"/>
    </source>
</evidence>
<dbReference type="EMBL" id="JBBXMP010000117">
    <property type="protein sequence ID" value="KAL0062003.1"/>
    <property type="molecule type" value="Genomic_DNA"/>
</dbReference>
<comment type="caution">
    <text evidence="2">The sequence shown here is derived from an EMBL/GenBank/DDBJ whole genome shotgun (WGS) entry which is preliminary data.</text>
</comment>
<name>A0ABR2ZKU9_9AGAR</name>
<protein>
    <submittedName>
        <fullName evidence="2">Uncharacterized protein</fullName>
    </submittedName>
</protein>
<reference evidence="2 3" key="1">
    <citation type="submission" date="2024-05" db="EMBL/GenBank/DDBJ databases">
        <title>A draft genome resource for the thread blight pathogen Marasmius tenuissimus strain MS-2.</title>
        <authorList>
            <person name="Yulfo-Soto G.E."/>
            <person name="Baruah I.K."/>
            <person name="Amoako-Attah I."/>
            <person name="Bukari Y."/>
            <person name="Meinhardt L.W."/>
            <person name="Bailey B.A."/>
            <person name="Cohen S.P."/>
        </authorList>
    </citation>
    <scope>NUCLEOTIDE SEQUENCE [LARGE SCALE GENOMIC DNA]</scope>
    <source>
        <strain evidence="2 3">MS-2</strain>
    </source>
</reference>
<proteinExistence type="predicted"/>
<feature type="compositionally biased region" description="Basic and acidic residues" evidence="1">
    <location>
        <begin position="44"/>
        <end position="66"/>
    </location>
</feature>
<keyword evidence="3" id="KW-1185">Reference proteome</keyword>
<evidence type="ECO:0000256" key="1">
    <source>
        <dbReference type="SAM" id="MobiDB-lite"/>
    </source>
</evidence>
<evidence type="ECO:0000313" key="2">
    <source>
        <dbReference type="EMBL" id="KAL0062003.1"/>
    </source>
</evidence>
<sequence length="206" mass="24473">MARKRLYRTRQEQRAANNRASKRYRERHSEELRERRRAQAGSVEDQRAQARREKQKLEARRVKERSVAQNIEESSNEKPPGSARIETVRKIHQKFALQVKNRAFFVDTIYKTFITPVPYEGYLPPSYLDDSRLPIHAMSQEISNIQRHMYYYRGVTPEWKEAEELRADIDDVARWIDDIYCAFLEGGILGLQDAYYLKQLGHTQHM</sequence>
<feature type="region of interest" description="Disordered" evidence="1">
    <location>
        <begin position="1"/>
        <end position="83"/>
    </location>
</feature>
<organism evidence="2 3">
    <name type="scientific">Marasmius tenuissimus</name>
    <dbReference type="NCBI Taxonomy" id="585030"/>
    <lineage>
        <taxon>Eukaryota</taxon>
        <taxon>Fungi</taxon>
        <taxon>Dikarya</taxon>
        <taxon>Basidiomycota</taxon>
        <taxon>Agaricomycotina</taxon>
        <taxon>Agaricomycetes</taxon>
        <taxon>Agaricomycetidae</taxon>
        <taxon>Agaricales</taxon>
        <taxon>Marasmiineae</taxon>
        <taxon>Marasmiaceae</taxon>
        <taxon>Marasmius</taxon>
    </lineage>
</organism>
<accession>A0ABR2ZKU9</accession>